<dbReference type="KEGG" id="gsn:YC6258_03621"/>
<organism evidence="1 2">
    <name type="scientific">Gynuella sunshinyii YC6258</name>
    <dbReference type="NCBI Taxonomy" id="1445510"/>
    <lineage>
        <taxon>Bacteria</taxon>
        <taxon>Pseudomonadati</taxon>
        <taxon>Pseudomonadota</taxon>
        <taxon>Gammaproteobacteria</taxon>
        <taxon>Oceanospirillales</taxon>
        <taxon>Saccharospirillaceae</taxon>
        <taxon>Gynuella</taxon>
    </lineage>
</organism>
<dbReference type="AlphaFoldDB" id="A0A0C5VLQ5"/>
<dbReference type="HOGENOM" id="CLU_3062078_0_0_6"/>
<keyword evidence="2" id="KW-1185">Reference proteome</keyword>
<gene>
    <name evidence="1" type="ORF">YC6258_03621</name>
</gene>
<protein>
    <submittedName>
        <fullName evidence="1">Uncharacterized protein</fullName>
    </submittedName>
</protein>
<name>A0A0C5VLQ5_9GAMM</name>
<evidence type="ECO:0000313" key="2">
    <source>
        <dbReference type="Proteomes" id="UP000032266"/>
    </source>
</evidence>
<dbReference type="EMBL" id="CP007142">
    <property type="protein sequence ID" value="AJQ95657.1"/>
    <property type="molecule type" value="Genomic_DNA"/>
</dbReference>
<sequence length="53" mass="5503">MGVVVAIPLYGLNWDAALATVGGMVGVGRNQRGIPKMHNPARVLTKKTALCVG</sequence>
<proteinExistence type="predicted"/>
<reference evidence="1 2" key="1">
    <citation type="submission" date="2014-01" db="EMBL/GenBank/DDBJ databases">
        <title>Full genme sequencing of cellulolytic bacterium Gynuella sunshinyii YC6258T gen. nov., sp. nov.</title>
        <authorList>
            <person name="Khan H."/>
            <person name="Chung E.J."/>
            <person name="Chung Y.R."/>
        </authorList>
    </citation>
    <scope>NUCLEOTIDE SEQUENCE [LARGE SCALE GENOMIC DNA]</scope>
    <source>
        <strain evidence="1 2">YC6258</strain>
    </source>
</reference>
<accession>A0A0C5VLQ5</accession>
<dbReference type="Proteomes" id="UP000032266">
    <property type="component" value="Chromosome"/>
</dbReference>
<evidence type="ECO:0000313" key="1">
    <source>
        <dbReference type="EMBL" id="AJQ95657.1"/>
    </source>
</evidence>
<dbReference type="STRING" id="1445510.YC6258_03621"/>